<dbReference type="EMBL" id="CYGV01000036">
    <property type="protein sequence ID" value="CUA67170.1"/>
    <property type="molecule type" value="Genomic_DNA"/>
</dbReference>
<organism evidence="2 3">
    <name type="scientific">Rhizoctonia solani</name>
    <dbReference type="NCBI Taxonomy" id="456999"/>
    <lineage>
        <taxon>Eukaryota</taxon>
        <taxon>Fungi</taxon>
        <taxon>Dikarya</taxon>
        <taxon>Basidiomycota</taxon>
        <taxon>Agaricomycotina</taxon>
        <taxon>Agaricomycetes</taxon>
        <taxon>Cantharellales</taxon>
        <taxon>Ceratobasidiaceae</taxon>
        <taxon>Rhizoctonia</taxon>
    </lineage>
</organism>
<evidence type="ECO:0000313" key="2">
    <source>
        <dbReference type="EMBL" id="CUA67170.1"/>
    </source>
</evidence>
<gene>
    <name evidence="2" type="ORF">RSOLAG22IIIB_07238</name>
</gene>
<dbReference type="PANTHER" id="PTHR37049:SF4">
    <property type="entry name" value="RHODANESE DOMAIN-CONTAINING PROTEIN"/>
    <property type="match status" value="1"/>
</dbReference>
<dbReference type="AlphaFoldDB" id="A0A0K6FLM4"/>
<keyword evidence="3" id="KW-1185">Reference proteome</keyword>
<accession>A0A0K6FLM4</accession>
<dbReference type="SUPFAM" id="SSF52096">
    <property type="entry name" value="ClpP/crotonase"/>
    <property type="match status" value="1"/>
</dbReference>
<evidence type="ECO:0000313" key="3">
    <source>
        <dbReference type="Proteomes" id="UP000044841"/>
    </source>
</evidence>
<evidence type="ECO:0000256" key="1">
    <source>
        <dbReference type="SAM" id="MobiDB-lite"/>
    </source>
</evidence>
<proteinExistence type="predicted"/>
<dbReference type="InterPro" id="IPR029045">
    <property type="entry name" value="ClpP/crotonase-like_dom_sf"/>
</dbReference>
<name>A0A0K6FLM4_9AGAM</name>
<dbReference type="PANTHER" id="PTHR37049">
    <property type="entry name" value="PEPTIDASE S41 FAMILY PROTEIN"/>
    <property type="match status" value="1"/>
</dbReference>
<dbReference type="Proteomes" id="UP000044841">
    <property type="component" value="Unassembled WGS sequence"/>
</dbReference>
<protein>
    <submittedName>
        <fullName evidence="2">Phosphatidylinositol 3,4,5-trisphosphate 5-phosphatase 1</fullName>
    </submittedName>
</protein>
<sequence>MSLVPPQLPPFLASIFDLKPILGSPSPGEVNLVHSAIRALNNVLQTPELRDTELSVELSQHLFDIQMACHRQKHPVNVLPNEVVYDSPTLPGYIPLELKSITGAPSSQEIASVHTALRISESFANIPSIFDPDLHAEISQHLFDIQLARHVHRSMVKHSKAVPPSSIPHGDTRAEGTGHPPNNHEPQEASSLGVSGSTEPRDSAVERPNLPEEVTDRQEPRSIGDLSRTNELIMELKETMDNMTRVLIGSQNSLARGFNSSSQRFRVSSTVYNLGAHSLLNDRGEAPETYNLPTFQNDGYNVVFPLSGLNEITLAQYLRFYGIGEEMIEEGEIVDVLSTMFDQFHASTKFHLNMPEPFEDATVDILGELQRIKQSTYSSDFELHQDVSRTVNRLEDGHAGYTNHCYDGLYITFLPFPLVVLAQPGNEDVQNIHIAPKASKIAMASGLIGDVLEIWHSKLGRNLSDFDGARIVSIDGKAPWDVVDTYATVSGVFQAKTIRQNGFFSSHSLQGFELGDFAQSLLPIRGDSISLTLVRNGTTAEETYDVPYFSTRGANAINFTNAKELWANNCRATNTTNGSSSLGFTVSKGKTGLGAGLASSNVPYRAPARFQRDPITPQTHRIHRPAVFNSVEDNSNLDATLLEPLFPAGNVSGTGDMNWFVLGDGKTAVLRLGSFQGDLPALQQNVLDGIDAVKSAGASKLLIDVTNNGGGFVCLASWLHRVLAGPEPGLDLQPGMNSSVRAQQLPKKIVETVVGLNSTNLSGFMYSPSTWKDLNNKTFPPDYNWLSPSVEVQVNGVADAFSQRMGDDCLPFDLIPPKVRPFEFENIAIMSNGRCGSSCSLFSILMHVRYKVKMVVVGGKPGTTQQYCGIVGGQALEFADINSELKSFDLTNDALAPPNFYTNSEQGIVLRLAYSPSDPSTFEEFKSHPAQYTFPLLPSTVNNLTALWEDVAGRLWST</sequence>
<dbReference type="Gene3D" id="3.90.226.10">
    <property type="entry name" value="2-enoyl-CoA Hydratase, Chain A, domain 1"/>
    <property type="match status" value="1"/>
</dbReference>
<feature type="region of interest" description="Disordered" evidence="1">
    <location>
        <begin position="155"/>
        <end position="226"/>
    </location>
</feature>
<dbReference type="InterPro" id="IPR052766">
    <property type="entry name" value="S41A_metabolite_peptidase"/>
</dbReference>
<feature type="compositionally biased region" description="Polar residues" evidence="1">
    <location>
        <begin position="188"/>
        <end position="198"/>
    </location>
</feature>
<reference evidence="2 3" key="1">
    <citation type="submission" date="2015-07" db="EMBL/GenBank/DDBJ databases">
        <authorList>
            <person name="Noorani M."/>
        </authorList>
    </citation>
    <scope>NUCLEOTIDE SEQUENCE [LARGE SCALE GENOMIC DNA]</scope>
    <source>
        <strain evidence="2">BBA 69670</strain>
    </source>
</reference>